<comment type="caution">
    <text evidence="1">The sequence shown here is derived from an EMBL/GenBank/DDBJ whole genome shotgun (WGS) entry which is preliminary data.</text>
</comment>
<keyword evidence="2" id="KW-1185">Reference proteome</keyword>
<protein>
    <submittedName>
        <fullName evidence="1">Uncharacterized protein</fullName>
    </submittedName>
</protein>
<gene>
    <name evidence="1" type="ORF">BJ138DRAFT_35123</name>
</gene>
<dbReference type="Proteomes" id="UP000790377">
    <property type="component" value="Unassembled WGS sequence"/>
</dbReference>
<accession>A0ACB8AE21</accession>
<sequence length="163" mass="18290">MSAVRRNDRRTTRNSLASPYARPAKSNTTSNPSQKKKSLWSFTGLLSYLNPLRFGSNGASSGRTERDRSESPSSDDEVRAQADTDDGHPSLFRPQLPEHPGNPDLVLGLPFGPQDNHLLPVCYIHELSSFSLSRIGRYQLMTQSLNSRIPHHKLPHDSLCHFR</sequence>
<reference evidence="1" key="1">
    <citation type="journal article" date="2021" name="New Phytol.">
        <title>Evolutionary innovations through gain and loss of genes in the ectomycorrhizal Boletales.</title>
        <authorList>
            <person name="Wu G."/>
            <person name="Miyauchi S."/>
            <person name="Morin E."/>
            <person name="Kuo A."/>
            <person name="Drula E."/>
            <person name="Varga T."/>
            <person name="Kohler A."/>
            <person name="Feng B."/>
            <person name="Cao Y."/>
            <person name="Lipzen A."/>
            <person name="Daum C."/>
            <person name="Hundley H."/>
            <person name="Pangilinan J."/>
            <person name="Johnson J."/>
            <person name="Barry K."/>
            <person name="LaButti K."/>
            <person name="Ng V."/>
            <person name="Ahrendt S."/>
            <person name="Min B."/>
            <person name="Choi I.G."/>
            <person name="Park H."/>
            <person name="Plett J.M."/>
            <person name="Magnuson J."/>
            <person name="Spatafora J.W."/>
            <person name="Nagy L.G."/>
            <person name="Henrissat B."/>
            <person name="Grigoriev I.V."/>
            <person name="Yang Z.L."/>
            <person name="Xu J."/>
            <person name="Martin F.M."/>
        </authorList>
    </citation>
    <scope>NUCLEOTIDE SEQUENCE</scope>
    <source>
        <strain evidence="1">ATCC 28755</strain>
    </source>
</reference>
<evidence type="ECO:0000313" key="2">
    <source>
        <dbReference type="Proteomes" id="UP000790377"/>
    </source>
</evidence>
<organism evidence="1 2">
    <name type="scientific">Hygrophoropsis aurantiaca</name>
    <dbReference type="NCBI Taxonomy" id="72124"/>
    <lineage>
        <taxon>Eukaryota</taxon>
        <taxon>Fungi</taxon>
        <taxon>Dikarya</taxon>
        <taxon>Basidiomycota</taxon>
        <taxon>Agaricomycotina</taxon>
        <taxon>Agaricomycetes</taxon>
        <taxon>Agaricomycetidae</taxon>
        <taxon>Boletales</taxon>
        <taxon>Coniophorineae</taxon>
        <taxon>Hygrophoropsidaceae</taxon>
        <taxon>Hygrophoropsis</taxon>
    </lineage>
</organism>
<evidence type="ECO:0000313" key="1">
    <source>
        <dbReference type="EMBL" id="KAH7911059.1"/>
    </source>
</evidence>
<dbReference type="EMBL" id="MU267691">
    <property type="protein sequence ID" value="KAH7911059.1"/>
    <property type="molecule type" value="Genomic_DNA"/>
</dbReference>
<name>A0ACB8AE21_9AGAM</name>
<proteinExistence type="predicted"/>